<dbReference type="SFLD" id="SFLDG01082">
    <property type="entry name" value="B12-binding_domain_containing"/>
    <property type="match status" value="1"/>
</dbReference>
<keyword evidence="5" id="KW-0411">Iron-sulfur</keyword>
<evidence type="ECO:0000259" key="6">
    <source>
        <dbReference type="SMART" id="SM00729"/>
    </source>
</evidence>
<name>A0ABW1MMR5_9ACTN</name>
<dbReference type="PANTHER" id="PTHR43409">
    <property type="entry name" value="ANAEROBIC MAGNESIUM-PROTOPORPHYRIN IX MONOMETHYL ESTER CYCLASE-RELATED"/>
    <property type="match status" value="1"/>
</dbReference>
<comment type="caution">
    <text evidence="7">The sequence shown here is derived from an EMBL/GenBank/DDBJ whole genome shotgun (WGS) entry which is preliminary data.</text>
</comment>
<dbReference type="RefSeq" id="WP_051862606.1">
    <property type="nucleotide sequence ID" value="NZ_JBHSPX010000004.1"/>
</dbReference>
<organism evidence="7 8">
    <name type="scientific">Streptomyces ochraceiscleroticus</name>
    <dbReference type="NCBI Taxonomy" id="47761"/>
    <lineage>
        <taxon>Bacteria</taxon>
        <taxon>Bacillati</taxon>
        <taxon>Actinomycetota</taxon>
        <taxon>Actinomycetes</taxon>
        <taxon>Kitasatosporales</taxon>
        <taxon>Streptomycetaceae</taxon>
        <taxon>Streptomyces</taxon>
    </lineage>
</organism>
<sequence length="608" mass="68050">MSLPFGALDRPSLALGLLQAHCTRAGILCDTEYLTFRFAETVGLADYQWVCADLPYTAFAGEWLFAEALYGHRPEADERYLTGVLRDTWQLPADDIDRLCRLRTHVEPFLAECLRTLPAPEHTLVGFTSVFHQNIASLALAQRVKQHRPDVTVAFGGGNWEEPMGSALLRQFPFVDLAFSGEADQSFPAVLEARRANRPRTPIPGVTWHGAPPPRSATVADLDGVPVPDFRPYFRQLRATKGATSLAVTLPVETSRGCWWGARSHCTFCGLNGSTMAFRSKTPDRVLTEFAELRERYGRVPFGVVDNILDSRYFRSVLPMLAGQHLDVSLFWEVKANLNRFQVRQLRDAGARFIQPGIESLSDHVLTVMRKGTTALRNIELLKWCREYAVVPLWNQLYGFPGETAEDYAAVIPLIHAIWHLDPPLACGPLRLDRFSPYHQESAAHGMTNIRPMAPFRHLYPFDRKAVDEIAYYFDFDYADGRRADTHAGDVIALTATWMADPDRGTLTLSTGPDGMVRIADSRRGVAAPRWTVLDGWAAAVYLACDRSRRFAALAELPEVRDAAVGGASLRDFLDCCVRERLMVHDAGRWLGVAVHAFPRDDEPERPT</sequence>
<dbReference type="SFLD" id="SFLDF00324">
    <property type="entry name" value="bacteriocin_maturation"/>
    <property type="match status" value="1"/>
</dbReference>
<comment type="cofactor">
    <cofactor evidence="1">
        <name>[4Fe-4S] cluster</name>
        <dbReference type="ChEBI" id="CHEBI:49883"/>
    </cofactor>
</comment>
<gene>
    <name evidence="7" type="ORF">ACFP4F_17715</name>
</gene>
<dbReference type="SUPFAM" id="SSF102114">
    <property type="entry name" value="Radical SAM enzymes"/>
    <property type="match status" value="1"/>
</dbReference>
<evidence type="ECO:0000256" key="3">
    <source>
        <dbReference type="ARBA" id="ARBA00022723"/>
    </source>
</evidence>
<evidence type="ECO:0000256" key="4">
    <source>
        <dbReference type="ARBA" id="ARBA00023004"/>
    </source>
</evidence>
<evidence type="ECO:0000313" key="8">
    <source>
        <dbReference type="Proteomes" id="UP001596139"/>
    </source>
</evidence>
<dbReference type="InterPro" id="IPR058240">
    <property type="entry name" value="rSAM_sf"/>
</dbReference>
<keyword evidence="2" id="KW-0949">S-adenosyl-L-methionine</keyword>
<dbReference type="Proteomes" id="UP001596139">
    <property type="component" value="Unassembled WGS sequence"/>
</dbReference>
<evidence type="ECO:0000313" key="7">
    <source>
        <dbReference type="EMBL" id="MFC6064372.1"/>
    </source>
</evidence>
<evidence type="ECO:0000256" key="5">
    <source>
        <dbReference type="ARBA" id="ARBA00023014"/>
    </source>
</evidence>
<dbReference type="SFLD" id="SFLDS00029">
    <property type="entry name" value="Radical_SAM"/>
    <property type="match status" value="1"/>
</dbReference>
<proteinExistence type="predicted"/>
<evidence type="ECO:0000256" key="2">
    <source>
        <dbReference type="ARBA" id="ARBA00022691"/>
    </source>
</evidence>
<dbReference type="PANTHER" id="PTHR43409:SF7">
    <property type="entry name" value="BLL1977 PROTEIN"/>
    <property type="match status" value="1"/>
</dbReference>
<dbReference type="InterPro" id="IPR007197">
    <property type="entry name" value="rSAM"/>
</dbReference>
<feature type="domain" description="Elp3/MiaA/NifB-like radical SAM core" evidence="6">
    <location>
        <begin position="248"/>
        <end position="461"/>
    </location>
</feature>
<dbReference type="Gene3D" id="3.80.30.20">
    <property type="entry name" value="tm_1862 like domain"/>
    <property type="match status" value="1"/>
</dbReference>
<keyword evidence="8" id="KW-1185">Reference proteome</keyword>
<dbReference type="NCBIfam" id="TIGR03975">
    <property type="entry name" value="rSAM_ocin_1"/>
    <property type="match status" value="1"/>
</dbReference>
<dbReference type="InterPro" id="IPR051198">
    <property type="entry name" value="BchE-like"/>
</dbReference>
<dbReference type="EMBL" id="JBHSPX010000004">
    <property type="protein sequence ID" value="MFC6064372.1"/>
    <property type="molecule type" value="Genomic_DNA"/>
</dbReference>
<protein>
    <submittedName>
        <fullName evidence="7">RiPP maturation radical SAM C-methyltransferase</fullName>
    </submittedName>
</protein>
<dbReference type="Pfam" id="PF04055">
    <property type="entry name" value="Radical_SAM"/>
    <property type="match status" value="1"/>
</dbReference>
<dbReference type="InterPro" id="IPR006638">
    <property type="entry name" value="Elp3/MiaA/NifB-like_rSAM"/>
</dbReference>
<dbReference type="InterPro" id="IPR023984">
    <property type="entry name" value="rSAM_ocin_1"/>
</dbReference>
<keyword evidence="3" id="KW-0479">Metal-binding</keyword>
<accession>A0ABW1MMR5</accession>
<reference evidence="8" key="1">
    <citation type="journal article" date="2019" name="Int. J. Syst. Evol. Microbiol.">
        <title>The Global Catalogue of Microorganisms (GCM) 10K type strain sequencing project: providing services to taxonomists for standard genome sequencing and annotation.</title>
        <authorList>
            <consortium name="The Broad Institute Genomics Platform"/>
            <consortium name="The Broad Institute Genome Sequencing Center for Infectious Disease"/>
            <person name="Wu L."/>
            <person name="Ma J."/>
        </authorList>
    </citation>
    <scope>NUCLEOTIDE SEQUENCE [LARGE SCALE GENOMIC DNA]</scope>
    <source>
        <strain evidence="8">CGMCC 1.15180</strain>
    </source>
</reference>
<dbReference type="InterPro" id="IPR023404">
    <property type="entry name" value="rSAM_horseshoe"/>
</dbReference>
<dbReference type="SMART" id="SM00729">
    <property type="entry name" value="Elp3"/>
    <property type="match status" value="1"/>
</dbReference>
<keyword evidence="4" id="KW-0408">Iron</keyword>
<evidence type="ECO:0000256" key="1">
    <source>
        <dbReference type="ARBA" id="ARBA00001966"/>
    </source>
</evidence>